<sequence>MLDRLGPGLVEQALRPDAVEICTSAIRPGRRQVEGLGHGEAALVADCRGEPAQGGKAQGLEIRTNAVRVA</sequence>
<keyword evidence="2" id="KW-1185">Reference proteome</keyword>
<evidence type="ECO:0000313" key="2">
    <source>
        <dbReference type="Proteomes" id="UP001519924"/>
    </source>
</evidence>
<proteinExistence type="predicted"/>
<dbReference type="RefSeq" id="WP_220118262.1">
    <property type="nucleotide sequence ID" value="NZ_JAHZUY010000042.1"/>
</dbReference>
<comment type="caution">
    <text evidence="1">The sequence shown here is derived from an EMBL/GenBank/DDBJ whole genome shotgun (WGS) entry which is preliminary data.</text>
</comment>
<reference evidence="1 2" key="1">
    <citation type="submission" date="2021-08" db="EMBL/GenBank/DDBJ databases">
        <title>Caldovatus sediminis gen. nov., sp. nov., a moderately thermophilic bacterium isolated from a hot spring.</title>
        <authorList>
            <person name="Hu C.-J."/>
            <person name="Li W.-J."/>
            <person name="Xian W.-D."/>
        </authorList>
    </citation>
    <scope>NUCLEOTIDE SEQUENCE [LARGE SCALE GENOMIC DNA]</scope>
    <source>
        <strain evidence="1 2">SYSU G05006</strain>
    </source>
</reference>
<evidence type="ECO:0000313" key="1">
    <source>
        <dbReference type="EMBL" id="MBW8270522.1"/>
    </source>
</evidence>
<dbReference type="EMBL" id="JAHZUY010000042">
    <property type="protein sequence ID" value="MBW8270522.1"/>
    <property type="molecule type" value="Genomic_DNA"/>
</dbReference>
<protein>
    <submittedName>
        <fullName evidence="1">Uncharacterized protein</fullName>
    </submittedName>
</protein>
<gene>
    <name evidence="1" type="ORF">K1J50_13630</name>
</gene>
<name>A0ABS7F4H5_9PROT</name>
<accession>A0ABS7F4H5</accession>
<organism evidence="1 2">
    <name type="scientific">Caldovatus aquaticus</name>
    <dbReference type="NCBI Taxonomy" id="2865671"/>
    <lineage>
        <taxon>Bacteria</taxon>
        <taxon>Pseudomonadati</taxon>
        <taxon>Pseudomonadota</taxon>
        <taxon>Alphaproteobacteria</taxon>
        <taxon>Acetobacterales</taxon>
        <taxon>Roseomonadaceae</taxon>
        <taxon>Caldovatus</taxon>
    </lineage>
</organism>
<dbReference type="Proteomes" id="UP001519924">
    <property type="component" value="Unassembled WGS sequence"/>
</dbReference>